<sequence length="325" mass="34308">MKVGIGIDIGGTKCAAVLGNLDACDSIDTLMIDKVSFATEGTPDSVIARLIECTDALLKKHNISHEMLYKIGISCGGPLDSKKGVILGPPNLPGWDEVPICAAFEKHYRIPVRLENDANACAVAEWKFGAARGYRNVVFLTCGTGLGAGLILDGRLYSGTNDMAGEVGHLRLTEAGPVGYGKAGSFEGFCSGAGIAQLAQMRILEKLQSGEKPALCPDITKLTSITAKDVAVAAKTGDSFAKSILAESASYLGRGLSLIIDILNPEAIVLGSVYQRNADFMYPYVQQVVEREALQLSREVCRILPAALGDRVGDCAALALTLLDT</sequence>
<organism evidence="2 3">
    <name type="scientific">Hydrogenoanaerobacterium saccharovorans</name>
    <dbReference type="NCBI Taxonomy" id="474960"/>
    <lineage>
        <taxon>Bacteria</taxon>
        <taxon>Bacillati</taxon>
        <taxon>Bacillota</taxon>
        <taxon>Clostridia</taxon>
        <taxon>Eubacteriales</taxon>
        <taxon>Oscillospiraceae</taxon>
        <taxon>Hydrogenoanaerobacterium</taxon>
    </lineage>
</organism>
<dbReference type="STRING" id="474960.SAMN05216180_2719"/>
<dbReference type="OrthoDB" id="9810372at2"/>
<keyword evidence="3" id="KW-1185">Reference proteome</keyword>
<reference evidence="2 3" key="1">
    <citation type="submission" date="2016-10" db="EMBL/GenBank/DDBJ databases">
        <authorList>
            <person name="de Groot N.N."/>
        </authorList>
    </citation>
    <scope>NUCLEOTIDE SEQUENCE [LARGE SCALE GENOMIC DNA]</scope>
    <source>
        <strain evidence="2 3">CGMCC 1.5070</strain>
    </source>
</reference>
<dbReference type="CDD" id="cd23763">
    <property type="entry name" value="ASKHA_ATPase_ROK"/>
    <property type="match status" value="1"/>
</dbReference>
<dbReference type="RefSeq" id="WP_092756086.1">
    <property type="nucleotide sequence ID" value="NZ_FOCG01000003.1"/>
</dbReference>
<dbReference type="EMBL" id="FOCG01000003">
    <property type="protein sequence ID" value="SEN08991.1"/>
    <property type="molecule type" value="Genomic_DNA"/>
</dbReference>
<name>A0A1H8DNR8_9FIRM</name>
<dbReference type="Proteomes" id="UP000199158">
    <property type="component" value="Unassembled WGS sequence"/>
</dbReference>
<accession>A0A1H8DNR8</accession>
<dbReference type="Gene3D" id="3.30.420.40">
    <property type="match status" value="2"/>
</dbReference>
<evidence type="ECO:0000313" key="2">
    <source>
        <dbReference type="EMBL" id="SEN08991.1"/>
    </source>
</evidence>
<dbReference type="Pfam" id="PF00480">
    <property type="entry name" value="ROK"/>
    <property type="match status" value="1"/>
</dbReference>
<proteinExistence type="inferred from homology"/>
<gene>
    <name evidence="2" type="ORF">SAMN05216180_2719</name>
</gene>
<dbReference type="InterPro" id="IPR000600">
    <property type="entry name" value="ROK"/>
</dbReference>
<keyword evidence="2" id="KW-0418">Kinase</keyword>
<dbReference type="InterPro" id="IPR043129">
    <property type="entry name" value="ATPase_NBD"/>
</dbReference>
<protein>
    <submittedName>
        <fullName evidence="2">Glucokinase</fullName>
    </submittedName>
</protein>
<keyword evidence="2" id="KW-0808">Transferase</keyword>
<evidence type="ECO:0000256" key="1">
    <source>
        <dbReference type="ARBA" id="ARBA00006479"/>
    </source>
</evidence>
<dbReference type="AlphaFoldDB" id="A0A1H8DNR8"/>
<dbReference type="SUPFAM" id="SSF53067">
    <property type="entry name" value="Actin-like ATPase domain"/>
    <property type="match status" value="1"/>
</dbReference>
<dbReference type="GO" id="GO:0016301">
    <property type="term" value="F:kinase activity"/>
    <property type="evidence" value="ECO:0007669"/>
    <property type="project" value="UniProtKB-KW"/>
</dbReference>
<comment type="similarity">
    <text evidence="1">Belongs to the ROK (NagC/XylR) family.</text>
</comment>
<dbReference type="PANTHER" id="PTHR18964:SF149">
    <property type="entry name" value="BIFUNCTIONAL UDP-N-ACETYLGLUCOSAMINE 2-EPIMERASE_N-ACETYLMANNOSAMINE KINASE"/>
    <property type="match status" value="1"/>
</dbReference>
<evidence type="ECO:0000313" key="3">
    <source>
        <dbReference type="Proteomes" id="UP000199158"/>
    </source>
</evidence>
<dbReference type="PANTHER" id="PTHR18964">
    <property type="entry name" value="ROK (REPRESSOR, ORF, KINASE) FAMILY"/>
    <property type="match status" value="1"/>
</dbReference>